<gene>
    <name evidence="2" type="ORF">JYB87_16440</name>
</gene>
<proteinExistence type="predicted"/>
<dbReference type="EMBL" id="CP071503">
    <property type="protein sequence ID" value="QSX33292.1"/>
    <property type="molecule type" value="Genomic_DNA"/>
</dbReference>
<feature type="chain" id="PRO_5046798381" evidence="1">
    <location>
        <begin position="21"/>
        <end position="224"/>
    </location>
</feature>
<dbReference type="InterPro" id="IPR010239">
    <property type="entry name" value="CHP02001"/>
</dbReference>
<evidence type="ECO:0000256" key="1">
    <source>
        <dbReference type="SAM" id="SignalP"/>
    </source>
</evidence>
<evidence type="ECO:0000313" key="3">
    <source>
        <dbReference type="Proteomes" id="UP000662770"/>
    </source>
</evidence>
<dbReference type="RefSeq" id="WP_207354525.1">
    <property type="nucleotide sequence ID" value="NZ_CP071503.1"/>
</dbReference>
<dbReference type="Pfam" id="PF09694">
    <property type="entry name" value="Gcw_chp"/>
    <property type="match status" value="1"/>
</dbReference>
<dbReference type="NCBIfam" id="TIGR02001">
    <property type="entry name" value="gcw_chp"/>
    <property type="match status" value="1"/>
</dbReference>
<name>A0ABX7QQI3_9GAMM</name>
<feature type="signal peptide" evidence="1">
    <location>
        <begin position="1"/>
        <end position="20"/>
    </location>
</feature>
<keyword evidence="1" id="KW-0732">Signal</keyword>
<reference evidence="2 3" key="1">
    <citation type="submission" date="2021-03" db="EMBL/GenBank/DDBJ databases">
        <title>Novel species identification of genus Shewanella.</title>
        <authorList>
            <person name="Liu G."/>
            <person name="Zhang Q."/>
        </authorList>
    </citation>
    <scope>NUCLEOTIDE SEQUENCE [LARGE SCALE GENOMIC DNA]</scope>
    <source>
        <strain evidence="2 3">FJAT-51800</strain>
    </source>
</reference>
<accession>A0ABX7QQI3</accession>
<sequence length="224" mass="24771">MRKVLALLLLVVGLPFSTVAATSLSISGYNDYLFNGISLTQKNPALQGALDWSHDSGVYSGLWLGNVDLYDADAEVDVYAGYSRPLSSNWALDVGVAKYTYWGDPSSDGMNYAETHAAISYRDTTLTTWYAWDYFGTGAGHFIVKLAQNVPITDNASLYLAVDRSQTLNNEKWAWEDKNYYIHWEVTGNYALQGFNLSAGVHSTTLSTFGDTRLLFGVSKSFSF</sequence>
<keyword evidence="3" id="KW-1185">Reference proteome</keyword>
<organism evidence="2 3">
    <name type="scientific">Shewanella avicenniae</name>
    <dbReference type="NCBI Taxonomy" id="2814294"/>
    <lineage>
        <taxon>Bacteria</taxon>
        <taxon>Pseudomonadati</taxon>
        <taxon>Pseudomonadota</taxon>
        <taxon>Gammaproteobacteria</taxon>
        <taxon>Alteromonadales</taxon>
        <taxon>Shewanellaceae</taxon>
        <taxon>Shewanella</taxon>
    </lineage>
</organism>
<evidence type="ECO:0000313" key="2">
    <source>
        <dbReference type="EMBL" id="QSX33292.1"/>
    </source>
</evidence>
<protein>
    <submittedName>
        <fullName evidence="2">Uncharacterized protein</fullName>
    </submittedName>
</protein>
<dbReference type="Proteomes" id="UP000662770">
    <property type="component" value="Chromosome"/>
</dbReference>